<dbReference type="PANTHER" id="PTHR38760:SF1">
    <property type="entry name" value="ADENYLATE CYCLASE"/>
    <property type="match status" value="1"/>
</dbReference>
<proteinExistence type="predicted"/>
<dbReference type="EMBL" id="UGTA01000001">
    <property type="protein sequence ID" value="SUB58874.1"/>
    <property type="molecule type" value="Genomic_DNA"/>
</dbReference>
<feature type="domain" description="Adenylate cyclase class-I N-terminal" evidence="1">
    <location>
        <begin position="12"/>
        <end position="201"/>
    </location>
</feature>
<accession>A0A379C9D4</accession>
<name>A0A379C9D4_9PAST</name>
<dbReference type="GO" id="GO:0004016">
    <property type="term" value="F:adenylate cyclase activity"/>
    <property type="evidence" value="ECO:0007669"/>
    <property type="project" value="InterPro"/>
</dbReference>
<dbReference type="Pfam" id="PF12633">
    <property type="entry name" value="Adenyl_cycl_N"/>
    <property type="match status" value="1"/>
</dbReference>
<gene>
    <name evidence="2" type="ORF">NCTC12872_00843</name>
</gene>
<dbReference type="OrthoDB" id="5571448at2"/>
<dbReference type="AlphaFoldDB" id="A0A379C9D4"/>
<evidence type="ECO:0000313" key="3">
    <source>
        <dbReference type="Proteomes" id="UP000255417"/>
    </source>
</evidence>
<keyword evidence="3" id="KW-1185">Reference proteome</keyword>
<organism evidence="2 3">
    <name type="scientific">Phocoenobacter uteri</name>
    <dbReference type="NCBI Taxonomy" id="146806"/>
    <lineage>
        <taxon>Bacteria</taxon>
        <taxon>Pseudomonadati</taxon>
        <taxon>Pseudomonadota</taxon>
        <taxon>Gammaproteobacteria</taxon>
        <taxon>Pasteurellales</taxon>
        <taxon>Pasteurellaceae</taxon>
        <taxon>Phocoenobacter</taxon>
    </lineage>
</organism>
<evidence type="ECO:0000313" key="2">
    <source>
        <dbReference type="EMBL" id="SUB58874.1"/>
    </source>
</evidence>
<protein>
    <submittedName>
        <fullName evidence="2">Adenylate cyclase</fullName>
    </submittedName>
</protein>
<dbReference type="InterPro" id="IPR000274">
    <property type="entry name" value="Adenylate_cyclase_1"/>
</dbReference>
<sequence length="808" mass="94564">MLSQKEIKPSQIEIAIQRIDALDELRIERTLISDSQCFQHVFQLLTLLIHYNDPQLPAYVEGAPKGIWRFSPSNYQKNYLLQIEQKIEAVNSVDFDGVYAMGSTGSISQTSHSDLDIWVCSEQCFSVQQEALIQSKFNLITEWASRFNVEIHFYLMNPKQFKNQFCYNKVSRENSGSAQHFFLLDEFYRSAIRLSGKRLLWLHLLKDQGQSYQNAIDCAVSEQGLCLDEWIDFGDFSALSIDEFFGASLWQLYKSIHSPYKSAIKILLLESYTQNYNEIDLISRQFKRYLLEGNGQENYHFDPYLAMLERVTLYLTEINDLERLDKIRRCFYIKVTDGISQQSWRLQQITQLISDWEWSESQIDELAKRESWKIKQAMEHQQGLLELFIESYHRLVLFAKKQNIEPCILSQDSDILMRQLYSSFETLPTKVPLLNNKIKWNLAEEELTFIESTGDSFFEKGWYLLNHSPKIVYNSSNRYVQYFPSLVQLISWAYFNGLITPKTRLHIVSKNVSLLKLRQFITDFRLHIPVKAPLPSSEAWHHPNDIRHLIVVVNLTNDPTKSIKTTSTKLSLKELFNLGHTSQNVVGSIGLIYRNMWNEIRTEYFEGENAVLEALKLLSNKLYQSNFAPHSLNVFCYSRRFTQELQALVSGLVNRCIVIQTGVNYQKQFLLRSEISSKRWRSVFKHLSENNKQAVTFLPDFAKNVNNFTNCSLPKEIGHFAVEGFVQFFFEDQENEKFNVYVLDEKNHLEAYLNCIGSKNKKVRLINAIYAEKKAQKVTFSFPQFYNIVEKRGNMRIELFEISHKFVK</sequence>
<dbReference type="RefSeq" id="WP_115315379.1">
    <property type="nucleotide sequence ID" value="NZ_LWIF01000001.1"/>
</dbReference>
<dbReference type="PIRSF" id="PIRSF001444">
    <property type="entry name" value="Adenylate_cycl"/>
    <property type="match status" value="1"/>
</dbReference>
<dbReference type="Pfam" id="PF01295">
    <property type="entry name" value="Adenylate_cycl"/>
    <property type="match status" value="1"/>
</dbReference>
<dbReference type="PANTHER" id="PTHR38760">
    <property type="entry name" value="ADENYLATE CYCLASE"/>
    <property type="match status" value="1"/>
</dbReference>
<reference evidence="2 3" key="1">
    <citation type="submission" date="2018-06" db="EMBL/GenBank/DDBJ databases">
        <authorList>
            <consortium name="Pathogen Informatics"/>
            <person name="Doyle S."/>
        </authorList>
    </citation>
    <scope>NUCLEOTIDE SEQUENCE [LARGE SCALE GENOMIC DNA]</scope>
    <source>
        <strain evidence="2 3">NCTC12872</strain>
    </source>
</reference>
<evidence type="ECO:0000259" key="1">
    <source>
        <dbReference type="Pfam" id="PF12633"/>
    </source>
</evidence>
<dbReference type="GO" id="GO:0006171">
    <property type="term" value="P:cAMP biosynthetic process"/>
    <property type="evidence" value="ECO:0007669"/>
    <property type="project" value="InterPro"/>
</dbReference>
<dbReference type="Proteomes" id="UP000255417">
    <property type="component" value="Unassembled WGS sequence"/>
</dbReference>
<dbReference type="InterPro" id="IPR024685">
    <property type="entry name" value="Adenylate_cyclase_1_N"/>
</dbReference>